<dbReference type="InterPro" id="IPR023158">
    <property type="entry name" value="YerB-like_sf"/>
</dbReference>
<keyword evidence="4" id="KW-1185">Reference proteome</keyword>
<dbReference type="Proteomes" id="UP000031014">
    <property type="component" value="Unassembled WGS sequence"/>
</dbReference>
<feature type="domain" description="DUF3048" evidence="2">
    <location>
        <begin position="242"/>
        <end position="342"/>
    </location>
</feature>
<evidence type="ECO:0008006" key="5">
    <source>
        <dbReference type="Google" id="ProtNLM"/>
    </source>
</evidence>
<evidence type="ECO:0000313" key="4">
    <source>
        <dbReference type="Proteomes" id="UP000031014"/>
    </source>
</evidence>
<evidence type="ECO:0000259" key="2">
    <source>
        <dbReference type="Pfam" id="PF17479"/>
    </source>
</evidence>
<sequence length="357" mass="39505">MIELGDQGVAKMRKKWIAVLAAAMVLTAGCSSKETEKKEATEHKEKEIEVDEVVAPEELPYQFPLTGVGAAEESSDRAVAVVVNNHPKARPQSGLHKADVVHEVLAEGDVTRFVAIFQSEQPEKIGPVRSAREYFIDLASGFDSFFIAHGYSPEAKEMLERGEIDNINGMQYDGTLFKRADFRKAPHNSYITYKNIVKGAETRGYALDEAPAPAVFLSSEEAGQLEGTPAVEFMVKYGSPSFDAIYEYDTDEQKYHRFNGSEETVDLETKDPVLLDNILVVQMDHQVIDSAGRKVIDMASGGKGYLFQKGKVNEIQWKNETGRIVPYKDGVKAGFVPGKTWINIVPSISDVSFDSQQ</sequence>
<dbReference type="Pfam" id="PF17479">
    <property type="entry name" value="DUF3048_C"/>
    <property type="match status" value="1"/>
</dbReference>
<dbReference type="SUPFAM" id="SSF159774">
    <property type="entry name" value="YerB-like"/>
    <property type="match status" value="1"/>
</dbReference>
<organism evidence="3 4">
    <name type="scientific">Mesobacillus selenatarsenatis (strain DSM 18680 / JCM 14380 / FERM P-15431 / SF-1)</name>
    <dbReference type="NCBI Taxonomy" id="1321606"/>
    <lineage>
        <taxon>Bacteria</taxon>
        <taxon>Bacillati</taxon>
        <taxon>Bacillota</taxon>
        <taxon>Bacilli</taxon>
        <taxon>Bacillales</taxon>
        <taxon>Bacillaceae</taxon>
        <taxon>Mesobacillus</taxon>
    </lineage>
</organism>
<dbReference type="InterPro" id="IPR021416">
    <property type="entry name" value="DUF3048_N"/>
</dbReference>
<feature type="domain" description="DUF3048" evidence="1">
    <location>
        <begin position="65"/>
        <end position="205"/>
    </location>
</feature>
<dbReference type="STRING" id="1321606.SAMD00020551_0012"/>
<dbReference type="AlphaFoldDB" id="A0A0A8WYW2"/>
<accession>A0A0A8WYW2</accession>
<name>A0A0A8WYW2_MESS1</name>
<comment type="caution">
    <text evidence="3">The sequence shown here is derived from an EMBL/GenBank/DDBJ whole genome shotgun (WGS) entry which is preliminary data.</text>
</comment>
<reference evidence="3 4" key="1">
    <citation type="submission" date="2013-06" db="EMBL/GenBank/DDBJ databases">
        <title>Whole genome shotgun sequence of Bacillus selenatarsenatis SF-1.</title>
        <authorList>
            <person name="Kuroda M."/>
            <person name="Sei K."/>
            <person name="Yamashita M."/>
            <person name="Ike M."/>
        </authorList>
    </citation>
    <scope>NUCLEOTIDE SEQUENCE [LARGE SCALE GENOMIC DNA]</scope>
    <source>
        <strain evidence="3 4">SF-1</strain>
    </source>
</reference>
<dbReference type="InterPro" id="IPR035328">
    <property type="entry name" value="DUF3048_C"/>
</dbReference>
<proteinExistence type="predicted"/>
<evidence type="ECO:0000259" key="1">
    <source>
        <dbReference type="Pfam" id="PF11258"/>
    </source>
</evidence>
<dbReference type="Gene3D" id="3.50.90.10">
    <property type="entry name" value="YerB-like"/>
    <property type="match status" value="1"/>
</dbReference>
<dbReference type="EMBL" id="BASE01000002">
    <property type="protein sequence ID" value="GAM11897.1"/>
    <property type="molecule type" value="Genomic_DNA"/>
</dbReference>
<protein>
    <recommendedName>
        <fullName evidence="5">Lipoprotein YerB</fullName>
    </recommendedName>
</protein>
<gene>
    <name evidence="3" type="ORF">SAMD00020551_0012</name>
</gene>
<evidence type="ECO:0000313" key="3">
    <source>
        <dbReference type="EMBL" id="GAM11897.1"/>
    </source>
</evidence>
<dbReference type="Pfam" id="PF11258">
    <property type="entry name" value="DUF3048"/>
    <property type="match status" value="1"/>
</dbReference>